<feature type="domain" description="Nucleotidyl transferase" evidence="2">
    <location>
        <begin position="17"/>
        <end position="250"/>
    </location>
</feature>
<name>K4IA46_9ACTN</name>
<dbReference type="AlphaFoldDB" id="K4IA46"/>
<dbReference type="SUPFAM" id="SSF53448">
    <property type="entry name" value="Nucleotide-diphospho-sugar transferases"/>
    <property type="match status" value="1"/>
</dbReference>
<reference evidence="3" key="1">
    <citation type="journal article" date="2012" name="Angew. Chem. Int. Ed. Engl.">
        <title>Heterologous Expression and Manipulation of Three Tetracycline Biosynthetic Pathways.</title>
        <authorList>
            <person name="Wang P."/>
            <person name="Kim W."/>
            <person name="Pickens L.B."/>
            <person name="Gao X."/>
            <person name="Tang Y."/>
        </authorList>
    </citation>
    <scope>NUCLEOTIDE SEQUENCE</scope>
    <source>
        <strain evidence="3">SC14051</strain>
    </source>
</reference>
<dbReference type="InterPro" id="IPR029044">
    <property type="entry name" value="Nucleotide-diphossugar_trans"/>
</dbReference>
<accession>K4IA46</accession>
<dbReference type="Gene3D" id="3.90.550.10">
    <property type="entry name" value="Spore Coat Polysaccharide Biosynthesis Protein SpsA, Chain A"/>
    <property type="match status" value="1"/>
</dbReference>
<organism evidence="3">
    <name type="scientific">Dactylosporangium sp. SC14051</name>
    <dbReference type="NCBI Taxonomy" id="1239282"/>
    <lineage>
        <taxon>Bacteria</taxon>
        <taxon>Bacillati</taxon>
        <taxon>Actinomycetota</taxon>
        <taxon>Actinomycetes</taxon>
        <taxon>Micromonosporales</taxon>
        <taxon>Micromonosporaceae</taxon>
        <taxon>Dactylosporangium</taxon>
    </lineage>
</organism>
<evidence type="ECO:0000256" key="1">
    <source>
        <dbReference type="SAM" id="MobiDB-lite"/>
    </source>
</evidence>
<feature type="region of interest" description="Disordered" evidence="1">
    <location>
        <begin position="259"/>
        <end position="285"/>
    </location>
</feature>
<gene>
    <name evidence="3" type="primary">dacS1</name>
</gene>
<proteinExistence type="predicted"/>
<dbReference type="CDD" id="cd04189">
    <property type="entry name" value="G1P_TT_long"/>
    <property type="match status" value="1"/>
</dbReference>
<dbReference type="Pfam" id="PF00483">
    <property type="entry name" value="NTP_transferase"/>
    <property type="match status" value="1"/>
</dbReference>
<dbReference type="Gene3D" id="2.160.10.10">
    <property type="entry name" value="Hexapeptide repeat proteins"/>
    <property type="match status" value="1"/>
</dbReference>
<dbReference type="PANTHER" id="PTHR42883">
    <property type="entry name" value="GLUCOSE-1-PHOSPHATE THYMIDYLTRANSFERASE"/>
    <property type="match status" value="1"/>
</dbReference>
<dbReference type="InterPro" id="IPR005908">
    <property type="entry name" value="G1P_thy_trans_l"/>
</dbReference>
<dbReference type="PANTHER" id="PTHR42883:SF2">
    <property type="entry name" value="THYMIDYLYLTRANSFERASE"/>
    <property type="match status" value="1"/>
</dbReference>
<protein>
    <submittedName>
        <fullName evidence="3">DacS1</fullName>
    </submittedName>
</protein>
<dbReference type="InterPro" id="IPR005835">
    <property type="entry name" value="NTP_transferase_dom"/>
</dbReference>
<sequence>MISGITPCANCGGAALKALVLAGGTGSRLRPLTNSIPKQLLPIANKPVLQHCLEQLRTLGVTDVGVVVGRFGGQIRAAFGDGAALGLRVSYLTQDRPAGLADCVRLAGDFLGDDDFVMYLGDNVLVGDLRPALRRFREARSDAHLLVTAVSDPRAYGVADLAPDGTVRAVVEKAPDPPGDLAIIGVYCFTAAVHGAVRRIRPSARGELEITDAIQRLIDDGRPVTAQRFHGAWRDVGSAAALLDCNRLLLSDLRGTAVTGRPGTSAGTPDRAPDGGPGAGAAVGPGTVLHGPVRVDPRARIIRSRLVGPVVVDAGSIIVDSLVGPDVAVGAGCTVIGAVVRDAVLVPGAVVDGGAPVLGAVAGPGPRITPGRPATTTAPQPAATP</sequence>
<evidence type="ECO:0000313" key="3">
    <source>
        <dbReference type="EMBL" id="AFU65911.1"/>
    </source>
</evidence>
<feature type="region of interest" description="Disordered" evidence="1">
    <location>
        <begin position="362"/>
        <end position="385"/>
    </location>
</feature>
<evidence type="ECO:0000259" key="2">
    <source>
        <dbReference type="Pfam" id="PF00483"/>
    </source>
</evidence>
<dbReference type="EMBL" id="JX262387">
    <property type="protein sequence ID" value="AFU65911.1"/>
    <property type="molecule type" value="Genomic_DNA"/>
</dbReference>